<feature type="domain" description="DUF8212" evidence="3">
    <location>
        <begin position="277"/>
        <end position="380"/>
    </location>
</feature>
<evidence type="ECO:0000259" key="2">
    <source>
        <dbReference type="Pfam" id="PF06985"/>
    </source>
</evidence>
<dbReference type="PANTHER" id="PTHR10622:SF10">
    <property type="entry name" value="HET DOMAIN-CONTAINING PROTEIN"/>
    <property type="match status" value="1"/>
</dbReference>
<organism evidence="4 5">
    <name type="scientific">Polyporus arcularius HHB13444</name>
    <dbReference type="NCBI Taxonomy" id="1314778"/>
    <lineage>
        <taxon>Eukaryota</taxon>
        <taxon>Fungi</taxon>
        <taxon>Dikarya</taxon>
        <taxon>Basidiomycota</taxon>
        <taxon>Agaricomycotina</taxon>
        <taxon>Agaricomycetes</taxon>
        <taxon>Polyporales</taxon>
        <taxon>Polyporaceae</taxon>
        <taxon>Polyporus</taxon>
    </lineage>
</organism>
<dbReference type="InterPro" id="IPR058525">
    <property type="entry name" value="DUF8212"/>
</dbReference>
<evidence type="ECO:0000313" key="4">
    <source>
        <dbReference type="EMBL" id="TFK84539.1"/>
    </source>
</evidence>
<dbReference type="InterPro" id="IPR010730">
    <property type="entry name" value="HET"/>
</dbReference>
<accession>A0A5C3P6B0</accession>
<feature type="domain" description="Heterokaryon incompatibility" evidence="2">
    <location>
        <begin position="60"/>
        <end position="157"/>
    </location>
</feature>
<dbReference type="PANTHER" id="PTHR10622">
    <property type="entry name" value="HET DOMAIN-CONTAINING PROTEIN"/>
    <property type="match status" value="1"/>
</dbReference>
<sequence length="675" mass="74367">MTWPHFVRHGQSGCTDRTHSPLSLEGKSPSAHHQVGSMWLLSTSRAELKYFVSPESVGGYAILSHVWNEAEQSHQDIQALRTLCAQTGQNPRDLASDKIRHCCELAERHGYLWVWIDTCCIDKTSSAELSEAINSMFRYYALADVCYAYLEDVPSSASVRGGRRLRPCADRDPFVRSRWHSRGWTLQELLAPRLLLFVSRSWDVLGSKSDKADILERRSGIPAAVLRFEQQITDVSIAQRMAWAAARRTTRAEDEAYCLMGIFGVNIPIVYGEGRAAFQRLQEEILRRHADTTLFAWGRTVDLVQLTARADAANTRRAHDHVDGSSLFATSPAAFAGSRNIIYAPLRCPAETSSGESMGGVPTFSVTPHGVQARIRVIECDGVTVADLSWRVAGRSRSLAHEDTVPLGLVLTPCFLSADLAGPLYDVGAGSGSGPYARLARLRLPVCGPQGIVPGEGLEESSDAPAPAHGTWRDVYLANRPSLGPGDGRSPANTDSERVALPVDSGFNSPFRFRQLQGRALDISPENVILCSVSELPRPWTGITPMVLRFRATQWPYYTFDVILGRCTSASRLGPHWATVRFLRGRYPSDGHWPEPTSASHEHDCAQDHICDWPGGVKTFESVAEESSYQVFFYPRPLILYRRSVSVSFSPCPLNPVNAYLVDLGCVGGTIVGDI</sequence>
<keyword evidence="5" id="KW-1185">Reference proteome</keyword>
<dbReference type="Proteomes" id="UP000308197">
    <property type="component" value="Unassembled WGS sequence"/>
</dbReference>
<dbReference type="Pfam" id="PF06985">
    <property type="entry name" value="HET"/>
    <property type="match status" value="1"/>
</dbReference>
<feature type="region of interest" description="Disordered" evidence="1">
    <location>
        <begin position="1"/>
        <end position="29"/>
    </location>
</feature>
<evidence type="ECO:0000313" key="5">
    <source>
        <dbReference type="Proteomes" id="UP000308197"/>
    </source>
</evidence>
<proteinExistence type="predicted"/>
<dbReference type="AlphaFoldDB" id="A0A5C3P6B0"/>
<dbReference type="Pfam" id="PF26640">
    <property type="entry name" value="DUF8212"/>
    <property type="match status" value="1"/>
</dbReference>
<dbReference type="InParanoid" id="A0A5C3P6B0"/>
<gene>
    <name evidence="4" type="ORF">K466DRAFT_553424</name>
</gene>
<evidence type="ECO:0000256" key="1">
    <source>
        <dbReference type="SAM" id="MobiDB-lite"/>
    </source>
</evidence>
<name>A0A5C3P6B0_9APHY</name>
<evidence type="ECO:0000259" key="3">
    <source>
        <dbReference type="Pfam" id="PF26640"/>
    </source>
</evidence>
<dbReference type="STRING" id="1314778.A0A5C3P6B0"/>
<protein>
    <submittedName>
        <fullName evidence="4">HET-domain-containing protein</fullName>
    </submittedName>
</protein>
<dbReference type="EMBL" id="ML211310">
    <property type="protein sequence ID" value="TFK84539.1"/>
    <property type="molecule type" value="Genomic_DNA"/>
</dbReference>
<reference evidence="4 5" key="1">
    <citation type="journal article" date="2019" name="Nat. Ecol. Evol.">
        <title>Megaphylogeny resolves global patterns of mushroom evolution.</title>
        <authorList>
            <person name="Varga T."/>
            <person name="Krizsan K."/>
            <person name="Foldi C."/>
            <person name="Dima B."/>
            <person name="Sanchez-Garcia M."/>
            <person name="Sanchez-Ramirez S."/>
            <person name="Szollosi G.J."/>
            <person name="Szarkandi J.G."/>
            <person name="Papp V."/>
            <person name="Albert L."/>
            <person name="Andreopoulos W."/>
            <person name="Angelini C."/>
            <person name="Antonin V."/>
            <person name="Barry K.W."/>
            <person name="Bougher N.L."/>
            <person name="Buchanan P."/>
            <person name="Buyck B."/>
            <person name="Bense V."/>
            <person name="Catcheside P."/>
            <person name="Chovatia M."/>
            <person name="Cooper J."/>
            <person name="Damon W."/>
            <person name="Desjardin D."/>
            <person name="Finy P."/>
            <person name="Geml J."/>
            <person name="Haridas S."/>
            <person name="Hughes K."/>
            <person name="Justo A."/>
            <person name="Karasinski D."/>
            <person name="Kautmanova I."/>
            <person name="Kiss B."/>
            <person name="Kocsube S."/>
            <person name="Kotiranta H."/>
            <person name="LaButti K.M."/>
            <person name="Lechner B.E."/>
            <person name="Liimatainen K."/>
            <person name="Lipzen A."/>
            <person name="Lukacs Z."/>
            <person name="Mihaltcheva S."/>
            <person name="Morgado L.N."/>
            <person name="Niskanen T."/>
            <person name="Noordeloos M.E."/>
            <person name="Ohm R.A."/>
            <person name="Ortiz-Santana B."/>
            <person name="Ovrebo C."/>
            <person name="Racz N."/>
            <person name="Riley R."/>
            <person name="Savchenko A."/>
            <person name="Shiryaev A."/>
            <person name="Soop K."/>
            <person name="Spirin V."/>
            <person name="Szebenyi C."/>
            <person name="Tomsovsky M."/>
            <person name="Tulloss R.E."/>
            <person name="Uehling J."/>
            <person name="Grigoriev I.V."/>
            <person name="Vagvolgyi C."/>
            <person name="Papp T."/>
            <person name="Martin F.M."/>
            <person name="Miettinen O."/>
            <person name="Hibbett D.S."/>
            <person name="Nagy L.G."/>
        </authorList>
    </citation>
    <scope>NUCLEOTIDE SEQUENCE [LARGE SCALE GENOMIC DNA]</scope>
    <source>
        <strain evidence="4 5">HHB13444</strain>
    </source>
</reference>